<evidence type="ECO:0000313" key="2">
    <source>
        <dbReference type="EMBL" id="CUC08983.1"/>
    </source>
</evidence>
<feature type="compositionally biased region" description="Polar residues" evidence="1">
    <location>
        <begin position="39"/>
        <end position="52"/>
    </location>
</feature>
<protein>
    <recommendedName>
        <fullName evidence="3">RAP domain-containing protein</fullName>
    </recommendedName>
</protein>
<dbReference type="AlphaFoldDB" id="A0A0K6S676"/>
<feature type="compositionally biased region" description="Low complexity" evidence="1">
    <location>
        <begin position="53"/>
        <end position="71"/>
    </location>
</feature>
<name>A0A0K6S676_9ALVE</name>
<feature type="region of interest" description="Disordered" evidence="1">
    <location>
        <begin position="642"/>
        <end position="673"/>
    </location>
</feature>
<organism evidence="2">
    <name type="scientific">Chromera velia CCMP2878</name>
    <dbReference type="NCBI Taxonomy" id="1169474"/>
    <lineage>
        <taxon>Eukaryota</taxon>
        <taxon>Sar</taxon>
        <taxon>Alveolata</taxon>
        <taxon>Colpodellida</taxon>
        <taxon>Chromeraceae</taxon>
        <taxon>Chromera</taxon>
    </lineage>
</organism>
<feature type="region of interest" description="Disordered" evidence="1">
    <location>
        <begin position="36"/>
        <end position="81"/>
    </location>
</feature>
<proteinExistence type="predicted"/>
<evidence type="ECO:0008006" key="3">
    <source>
        <dbReference type="Google" id="ProtNLM"/>
    </source>
</evidence>
<reference evidence="2" key="1">
    <citation type="submission" date="2014-11" db="EMBL/GenBank/DDBJ databases">
        <title>Molecular phylogeny of cliff fern family Woodsiaceae with morphological implications.</title>
        <authorList>
            <person name="Shao Y.-Z."/>
            <person name="Wei R."/>
            <person name="Zhang X.-C."/>
        </authorList>
    </citation>
    <scope>NUCLEOTIDE SEQUENCE</scope>
</reference>
<gene>
    <name evidence="2" type="ORF">Cvel_2565.t1.CR1</name>
</gene>
<accession>A0A0K6S676</accession>
<dbReference type="VEuPathDB" id="CryptoDB:Cvel_2565"/>
<feature type="compositionally biased region" description="Basic residues" evidence="1">
    <location>
        <begin position="644"/>
        <end position="653"/>
    </location>
</feature>
<sequence length="799" mass="88218">MLLLSSFHSTCRLFGASAFRHFARAFTSAHAHSTAAVSEKQSPSPSPSAHQNVSVSASDLTPSSVSSTSTETETETEDAVEEARSLISASTIYANPICAQLDRQILRSQSIEDVLTLLVTHRGVFFVHNLVTALQTVALLSEQRSPAGGRASRPVDVLEALRDDRFEVLLQDLRTYADQLGIQSIARVVASLKKLKRRQYPLFQGLFRPLMKCELQTRDVKMLIACADAFLWAGYEQHPFYDRAASVFSDACVHWAGGERESEEEGGMTSELLVSACKLLARQKIHQRAFFRNAERALLRGREGSEAASALAERFSPTDVSVFAHAFASHLCPKYDGLFDAVASLIVSRPGAFTMRELTICANAFKRMALRYPEVLQVVCDRVLPHVETALRLRRPAALSPMEVSQCVEAVTFFGSPPETEWDRQRDPRGVRFPGARPQECPGHTAAPPSRGSWLEAEADDVDDGSSFSFTSRAPTGLSLREATRALTVAAARYLSEPYVLDDVEEGAAIKICFSVAMMGVAASVPYELGFLYRKIGTDTSWEREKRKVFGIFLSKRISWPWLDSCIHPRCVREGFRAWSLARGSPGGVRFPSEATEVSEELRSLAVPHRTQVLIDGPYVLDLALGQTTTLYRENKFENFKPVPAHRQRHQPQRRSDNGSPEPSPLPLGVTVPTPSGSVVWKGHKDSHEEWVEVDPPDRFCIMVVSEAARGGREGGTFLPVVCGETALEFAHIRSLGWRPLPVVRSQWRALDRQGRQALLRALVPPVFASKASLTAAATAGQLSENCPNLVPNREEQEP</sequence>
<dbReference type="EMBL" id="CDMZ01000022">
    <property type="protein sequence ID" value="CUC08983.1"/>
    <property type="molecule type" value="Genomic_DNA"/>
</dbReference>
<dbReference type="PhylomeDB" id="A0A0K6S676"/>
<evidence type="ECO:0000256" key="1">
    <source>
        <dbReference type="SAM" id="MobiDB-lite"/>
    </source>
</evidence>
<feature type="compositionally biased region" description="Basic and acidic residues" evidence="1">
    <location>
        <begin position="421"/>
        <end position="430"/>
    </location>
</feature>
<feature type="region of interest" description="Disordered" evidence="1">
    <location>
        <begin position="418"/>
        <end position="452"/>
    </location>
</feature>